<organism evidence="1 2">
    <name type="scientific">Ekhidna lutea</name>
    <dbReference type="NCBI Taxonomy" id="447679"/>
    <lineage>
        <taxon>Bacteria</taxon>
        <taxon>Pseudomonadati</taxon>
        <taxon>Bacteroidota</taxon>
        <taxon>Cytophagia</taxon>
        <taxon>Cytophagales</taxon>
        <taxon>Reichenbachiellaceae</taxon>
        <taxon>Ekhidna</taxon>
    </lineage>
</organism>
<dbReference type="AlphaFoldDB" id="A0A239M7Y4"/>
<dbReference type="RefSeq" id="WP_089358354.1">
    <property type="nucleotide sequence ID" value="NZ_FZPD01000007.1"/>
</dbReference>
<evidence type="ECO:0000313" key="2">
    <source>
        <dbReference type="Proteomes" id="UP000198393"/>
    </source>
</evidence>
<gene>
    <name evidence="1" type="ORF">SAMN05421640_3692</name>
</gene>
<proteinExistence type="predicted"/>
<name>A0A239M7Y4_EKHLU</name>
<evidence type="ECO:0000313" key="1">
    <source>
        <dbReference type="EMBL" id="SNT38550.1"/>
    </source>
</evidence>
<dbReference type="Proteomes" id="UP000198393">
    <property type="component" value="Unassembled WGS sequence"/>
</dbReference>
<sequence>MLKLSCYISFFFLTTLAHSQIKQGKNYFDADSTKVSEVYHFSLKDSTLQGAYESFYLNGSLKTYGWYENNKADSLWTYYYENGRKKATGRFRGGLPSGKWQYFYENGNLKSEGVLIGNSKEGFWKFYFENDGEKSHGNYINNKKDGIWNYFYEDGSLKAQAIIENESGSYTEFYPSGDRRMEGQNKNDKSTGEWTYYYESGEVEAVGEFKEGLKTGEWKYYHKNGEVAATGVYKNGARQGKWKYFHENGQLSQSGNIIDDQKDGYWKLFYPTGDLLGEAQFNVGDGEFNEYYPSGNQKAKGNIEDGAKTGTWYYYSDQGFIEGEAILEDGEGSYTGYYPDGTIKMKGQIKNDKRIGEWTLYNPDETIAGTYHPIYENEKPIFKTRITNDLTEKESLDKPSYHPEKRGLRYFLPRVNEYRGIIIGSNPLWLFDEKLPVAVEYYIQERLGYEVQFDLLRDPFFKSDTEIGDYQIYRRGVKVHLRQKFYHADSKLGMFYFGHEVNIKYQNNQVNHLDTLIIQQPRRFGNLVETSYGYGLFVGSRWMKDVGTSGITIDVFLGLSVSARSFEKQYEPIQVLDNYFDREIKSSVHFPVLFGVNIGYAVTKSKSKTQ</sequence>
<dbReference type="Pfam" id="PF07661">
    <property type="entry name" value="MORN_2"/>
    <property type="match status" value="7"/>
</dbReference>
<reference evidence="1 2" key="1">
    <citation type="submission" date="2017-06" db="EMBL/GenBank/DDBJ databases">
        <authorList>
            <person name="Kim H.J."/>
            <person name="Triplett B.A."/>
        </authorList>
    </citation>
    <scope>NUCLEOTIDE SEQUENCE [LARGE SCALE GENOMIC DNA]</scope>
    <source>
        <strain evidence="1 2">DSM 19307</strain>
    </source>
</reference>
<dbReference type="Gene3D" id="2.20.110.10">
    <property type="entry name" value="Histone H3 K4-specific methyltransferase SET7/9 N-terminal domain"/>
    <property type="match status" value="2"/>
</dbReference>
<dbReference type="SUPFAM" id="SSF82185">
    <property type="entry name" value="Histone H3 K4-specific methyltransferase SET7/9 N-terminal domain"/>
    <property type="match status" value="3"/>
</dbReference>
<dbReference type="EMBL" id="FZPD01000007">
    <property type="protein sequence ID" value="SNT38550.1"/>
    <property type="molecule type" value="Genomic_DNA"/>
</dbReference>
<protein>
    <submittedName>
        <fullName evidence="1">Antitoxin component YwqK of the YwqJK toxin-antitoxin module</fullName>
    </submittedName>
</protein>
<accession>A0A239M7Y4</accession>
<dbReference type="PANTHER" id="PTHR33706">
    <property type="entry name" value="MORN VARIANT REPEAT PROTEIN"/>
    <property type="match status" value="1"/>
</dbReference>
<dbReference type="InterPro" id="IPR011652">
    <property type="entry name" value="MORN_2"/>
</dbReference>
<dbReference type="OrthoDB" id="1524045at2"/>
<dbReference type="PANTHER" id="PTHR33706:SF1">
    <property type="entry name" value="TPR REPEAT PROTEIN"/>
    <property type="match status" value="1"/>
</dbReference>
<dbReference type="Gene3D" id="3.90.930.1">
    <property type="match status" value="2"/>
</dbReference>
<keyword evidence="2" id="KW-1185">Reference proteome</keyword>